<sequence length="367" mass="42235">MELYEIKNGLNKAHLLIEEFYRSIDIESYRREIEGLTIVTEQDNFWDDANKAKITYDKLNKMKKIVDQYDLLAATLNNLDETYELVKSSEEVEFLEILESDYLKFQEDLDKFEKMMLLSGEHDNLNAIVEIHPGAGGTESQDWAEMLFRMYQRYASRKDWKVEVLDYLDGDVAGIKSVTMLIKGDDVYGHLKAEKGVHRLVRLSPFDSAKRRHTSFASVDVMPEFNNEIEIDIKNEDLKIDTYRASGAGGQHINKTDSAVRITHIPTNIVVTCQSQRSQIKNREQAMVMLKSKLYQLMLEKQASELKELKGEQKEIAWGSQIRSYVLHPYSLVKDNRSNYESSNPKAVLDGDLDGFIYAYLKSTIGG</sequence>
<keyword evidence="5 6" id="KW-0648">Protein biosynthesis</keyword>
<evidence type="ECO:0000259" key="7">
    <source>
        <dbReference type="PROSITE" id="PS00745"/>
    </source>
</evidence>
<protein>
    <recommendedName>
        <fullName evidence="3 6">Peptide chain release factor 2</fullName>
        <shortName evidence="6">RF-2</shortName>
    </recommendedName>
</protein>
<keyword evidence="6" id="KW-0963">Cytoplasm</keyword>
<comment type="similarity">
    <text evidence="2 6">Belongs to the prokaryotic/mitochondrial release factor family.</text>
</comment>
<evidence type="ECO:0000313" key="8">
    <source>
        <dbReference type="EMBL" id="OUQ04472.1"/>
    </source>
</evidence>
<gene>
    <name evidence="6" type="primary">prfB</name>
    <name evidence="8" type="ORF">B5E91_09985</name>
</gene>
<dbReference type="SUPFAM" id="SSF75620">
    <property type="entry name" value="Release factor"/>
    <property type="match status" value="1"/>
</dbReference>
<comment type="subcellular location">
    <subcellularLocation>
        <location evidence="6">Cytoplasm</location>
    </subcellularLocation>
</comment>
<dbReference type="SMART" id="SM00937">
    <property type="entry name" value="PCRF"/>
    <property type="match status" value="1"/>
</dbReference>
<proteinExistence type="inferred from homology"/>
<evidence type="ECO:0000256" key="2">
    <source>
        <dbReference type="ARBA" id="ARBA00010835"/>
    </source>
</evidence>
<comment type="function">
    <text evidence="1 6">Peptide chain release factor 2 directs the termination of translation in response to the peptide chain termination codons UGA and UAA.</text>
</comment>
<keyword evidence="4 6" id="KW-0488">Methylation</keyword>
<dbReference type="AlphaFoldDB" id="A0A1Y4QCJ3"/>
<dbReference type="EMBL" id="NFLB01000011">
    <property type="protein sequence ID" value="OUQ04472.1"/>
    <property type="molecule type" value="Genomic_DNA"/>
</dbReference>
<evidence type="ECO:0000313" key="9">
    <source>
        <dbReference type="Proteomes" id="UP000196258"/>
    </source>
</evidence>
<dbReference type="InterPro" id="IPR045853">
    <property type="entry name" value="Pep_chain_release_fac_I_sf"/>
</dbReference>
<dbReference type="Pfam" id="PF03462">
    <property type="entry name" value="PCRF"/>
    <property type="match status" value="1"/>
</dbReference>
<dbReference type="GO" id="GO:0005737">
    <property type="term" value="C:cytoplasm"/>
    <property type="evidence" value="ECO:0007669"/>
    <property type="project" value="UniProtKB-SubCell"/>
</dbReference>
<feature type="modified residue" description="N5-methylglutamine" evidence="6">
    <location>
        <position position="251"/>
    </location>
</feature>
<dbReference type="PANTHER" id="PTHR43116:SF3">
    <property type="entry name" value="CLASS I PEPTIDE CHAIN RELEASE FACTOR"/>
    <property type="match status" value="1"/>
</dbReference>
<evidence type="ECO:0000256" key="5">
    <source>
        <dbReference type="ARBA" id="ARBA00022917"/>
    </source>
</evidence>
<dbReference type="Pfam" id="PF00472">
    <property type="entry name" value="RF-1"/>
    <property type="match status" value="1"/>
</dbReference>
<evidence type="ECO:0000256" key="6">
    <source>
        <dbReference type="HAMAP-Rule" id="MF_00094"/>
    </source>
</evidence>
<dbReference type="InterPro" id="IPR004374">
    <property type="entry name" value="PrfB"/>
</dbReference>
<name>A0A1Y4QCJ3_9FIRM</name>
<organism evidence="8 9">
    <name type="scientific">Thomasclavelia spiroformis</name>
    <dbReference type="NCBI Taxonomy" id="29348"/>
    <lineage>
        <taxon>Bacteria</taxon>
        <taxon>Bacillati</taxon>
        <taxon>Bacillota</taxon>
        <taxon>Erysipelotrichia</taxon>
        <taxon>Erysipelotrichales</taxon>
        <taxon>Coprobacillaceae</taxon>
        <taxon>Thomasclavelia</taxon>
    </lineage>
</organism>
<dbReference type="Gene3D" id="3.30.160.20">
    <property type="match status" value="1"/>
</dbReference>
<dbReference type="InterPro" id="IPR000352">
    <property type="entry name" value="Pep_chain_release_fac_I"/>
</dbReference>
<dbReference type="PANTHER" id="PTHR43116">
    <property type="entry name" value="PEPTIDE CHAIN RELEASE FACTOR 2"/>
    <property type="match status" value="1"/>
</dbReference>
<reference evidence="9" key="1">
    <citation type="submission" date="2017-04" db="EMBL/GenBank/DDBJ databases">
        <title>Function of individual gut microbiota members based on whole genome sequencing of pure cultures obtained from chicken caecum.</title>
        <authorList>
            <person name="Medvecky M."/>
            <person name="Cejkova D."/>
            <person name="Polansky O."/>
            <person name="Karasova D."/>
            <person name="Kubasova T."/>
            <person name="Cizek A."/>
            <person name="Rychlik I."/>
        </authorList>
    </citation>
    <scope>NUCLEOTIDE SEQUENCE [LARGE SCALE GENOMIC DNA]</scope>
    <source>
        <strain evidence="9">An149</strain>
    </source>
</reference>
<dbReference type="Proteomes" id="UP000196258">
    <property type="component" value="Unassembled WGS sequence"/>
</dbReference>
<evidence type="ECO:0000256" key="1">
    <source>
        <dbReference type="ARBA" id="ARBA00002613"/>
    </source>
</evidence>
<evidence type="ECO:0000256" key="3">
    <source>
        <dbReference type="ARBA" id="ARBA00019192"/>
    </source>
</evidence>
<dbReference type="Gene3D" id="1.20.58.410">
    <property type="entry name" value="Release factor"/>
    <property type="match status" value="1"/>
</dbReference>
<dbReference type="RefSeq" id="WP_087257273.1">
    <property type="nucleotide sequence ID" value="NZ_CAJKXS010000012.1"/>
</dbReference>
<comment type="PTM">
    <text evidence="6">Methylated by PrmC. Methylation increases the termination efficiency of RF2.</text>
</comment>
<dbReference type="GO" id="GO:0016149">
    <property type="term" value="F:translation release factor activity, codon specific"/>
    <property type="evidence" value="ECO:0007669"/>
    <property type="project" value="UniProtKB-UniRule"/>
</dbReference>
<dbReference type="Gene3D" id="3.30.70.1660">
    <property type="match status" value="1"/>
</dbReference>
<comment type="caution">
    <text evidence="8">The sequence shown here is derived from an EMBL/GenBank/DDBJ whole genome shotgun (WGS) entry which is preliminary data.</text>
</comment>
<dbReference type="PROSITE" id="PS00745">
    <property type="entry name" value="RF_PROK_I"/>
    <property type="match status" value="1"/>
</dbReference>
<accession>A0A1Y4QCJ3</accession>
<dbReference type="NCBIfam" id="TIGR00020">
    <property type="entry name" value="prfB"/>
    <property type="match status" value="1"/>
</dbReference>
<dbReference type="FunFam" id="3.30.160.20:FF:000010">
    <property type="entry name" value="Peptide chain release factor 2"/>
    <property type="match status" value="1"/>
</dbReference>
<dbReference type="InterPro" id="IPR005139">
    <property type="entry name" value="PCRF"/>
</dbReference>
<evidence type="ECO:0000256" key="4">
    <source>
        <dbReference type="ARBA" id="ARBA00022481"/>
    </source>
</evidence>
<feature type="domain" description="Prokaryotic-type class I peptide chain release factors" evidence="7">
    <location>
        <begin position="244"/>
        <end position="260"/>
    </location>
</feature>
<dbReference type="HAMAP" id="MF_00094">
    <property type="entry name" value="Rel_fac_2"/>
    <property type="match status" value="1"/>
</dbReference>